<dbReference type="PANTHER" id="PTHR47074">
    <property type="entry name" value="BNAC02G40300D PROTEIN"/>
    <property type="match status" value="1"/>
</dbReference>
<keyword evidence="2" id="KW-1185">Reference proteome</keyword>
<dbReference type="InterPro" id="IPR052929">
    <property type="entry name" value="RNase_H-like_EbsB-rel"/>
</dbReference>
<evidence type="ECO:0008006" key="3">
    <source>
        <dbReference type="Google" id="ProtNLM"/>
    </source>
</evidence>
<evidence type="ECO:0000313" key="1">
    <source>
        <dbReference type="EMBL" id="KAK3228275.1"/>
    </source>
</evidence>
<proteinExistence type="predicted"/>
<evidence type="ECO:0000313" key="2">
    <source>
        <dbReference type="Proteomes" id="UP001281410"/>
    </source>
</evidence>
<gene>
    <name evidence="1" type="ORF">Dsin_008137</name>
</gene>
<name>A0AAE0B2X4_9ROSI</name>
<organism evidence="1 2">
    <name type="scientific">Dipteronia sinensis</name>
    <dbReference type="NCBI Taxonomy" id="43782"/>
    <lineage>
        <taxon>Eukaryota</taxon>
        <taxon>Viridiplantae</taxon>
        <taxon>Streptophyta</taxon>
        <taxon>Embryophyta</taxon>
        <taxon>Tracheophyta</taxon>
        <taxon>Spermatophyta</taxon>
        <taxon>Magnoliopsida</taxon>
        <taxon>eudicotyledons</taxon>
        <taxon>Gunneridae</taxon>
        <taxon>Pentapetalae</taxon>
        <taxon>rosids</taxon>
        <taxon>malvids</taxon>
        <taxon>Sapindales</taxon>
        <taxon>Sapindaceae</taxon>
        <taxon>Hippocastanoideae</taxon>
        <taxon>Acereae</taxon>
        <taxon>Dipteronia</taxon>
    </lineage>
</organism>
<dbReference type="AlphaFoldDB" id="A0AAE0B2X4"/>
<dbReference type="Proteomes" id="UP001281410">
    <property type="component" value="Unassembled WGS sequence"/>
</dbReference>
<dbReference type="EMBL" id="JANJYJ010000002">
    <property type="protein sequence ID" value="KAK3228275.1"/>
    <property type="molecule type" value="Genomic_DNA"/>
</dbReference>
<sequence length="200" mass="23058">MSTLHTLWDYHKLKYACIEWTPRRLASKRNFASFIELILEFSSKMNHAELSLCCIIIWRVWFLRNSSLHDGTKQNISDVFWWSKNYAAELQHLNATRVDRPRRDNNQFLKWNPPKVGSFKINCNAIVDAGGRRIGIGIFLVSGLKYVKTGPGLTINYVPRAANLAAHGLAKNALIISEDTFWMEEYPNCINRVVEADKPF</sequence>
<accession>A0AAE0B2X4</accession>
<protein>
    <recommendedName>
        <fullName evidence="3">RNase H type-1 domain-containing protein</fullName>
    </recommendedName>
</protein>
<reference evidence="1" key="1">
    <citation type="journal article" date="2023" name="Plant J.">
        <title>Genome sequences and population genomics provide insights into the demographic history, inbreeding, and mutation load of two 'living fossil' tree species of Dipteronia.</title>
        <authorList>
            <person name="Feng Y."/>
            <person name="Comes H.P."/>
            <person name="Chen J."/>
            <person name="Zhu S."/>
            <person name="Lu R."/>
            <person name="Zhang X."/>
            <person name="Li P."/>
            <person name="Qiu J."/>
            <person name="Olsen K.M."/>
            <person name="Qiu Y."/>
        </authorList>
    </citation>
    <scope>NUCLEOTIDE SEQUENCE</scope>
    <source>
        <strain evidence="1">NBL</strain>
    </source>
</reference>
<comment type="caution">
    <text evidence="1">The sequence shown here is derived from an EMBL/GenBank/DDBJ whole genome shotgun (WGS) entry which is preliminary data.</text>
</comment>
<dbReference type="PANTHER" id="PTHR47074:SF48">
    <property type="entry name" value="POLYNUCLEOTIDYL TRANSFERASE, RIBONUCLEASE H-LIKE SUPERFAMILY PROTEIN"/>
    <property type="match status" value="1"/>
</dbReference>